<dbReference type="AlphaFoldDB" id="A0A1G6IN39"/>
<gene>
    <name evidence="2" type="ORF">SAMN05216323_101641</name>
</gene>
<organism evidence="2 3">
    <name type="scientific">Williamwhitmania taraxaci</name>
    <dbReference type="NCBI Taxonomy" id="1640674"/>
    <lineage>
        <taxon>Bacteria</taxon>
        <taxon>Pseudomonadati</taxon>
        <taxon>Bacteroidota</taxon>
        <taxon>Bacteroidia</taxon>
        <taxon>Bacteroidales</taxon>
        <taxon>Williamwhitmaniaceae</taxon>
        <taxon>Williamwhitmania</taxon>
    </lineage>
</organism>
<protein>
    <submittedName>
        <fullName evidence="2">Uncharacterized protein</fullName>
    </submittedName>
</protein>
<keyword evidence="1" id="KW-0472">Membrane</keyword>
<dbReference type="Proteomes" id="UP000199452">
    <property type="component" value="Unassembled WGS sequence"/>
</dbReference>
<accession>A0A1G6IN39</accession>
<proteinExistence type="predicted"/>
<keyword evidence="1" id="KW-1133">Transmembrane helix</keyword>
<evidence type="ECO:0000313" key="2">
    <source>
        <dbReference type="EMBL" id="SDC07186.1"/>
    </source>
</evidence>
<keyword evidence="3" id="KW-1185">Reference proteome</keyword>
<keyword evidence="1" id="KW-0812">Transmembrane</keyword>
<feature type="transmembrane region" description="Helical" evidence="1">
    <location>
        <begin position="186"/>
        <end position="203"/>
    </location>
</feature>
<evidence type="ECO:0000313" key="3">
    <source>
        <dbReference type="Proteomes" id="UP000199452"/>
    </source>
</evidence>
<feature type="transmembrane region" description="Helical" evidence="1">
    <location>
        <begin position="163"/>
        <end position="180"/>
    </location>
</feature>
<name>A0A1G6IN39_9BACT</name>
<dbReference type="RefSeq" id="WP_092436993.1">
    <property type="nucleotide sequence ID" value="NZ_FMYP01000016.1"/>
</dbReference>
<evidence type="ECO:0000256" key="1">
    <source>
        <dbReference type="SAM" id="Phobius"/>
    </source>
</evidence>
<sequence>MNVKTREEIYSEMSDEDIIFIAYQPEGTKLEYIPIIQKELIRRNKQEEALILSEYIIGIKQKQNLAQMSDDELRSHINERMEQGESLNSIQFDMKESGINIFDIIADENQNKDDAFDYITDLKLQGLDEEEIDEKVKQNYNLKQEEVEVLRLQLMRSGKQSKIIGYTIVIIMGVLTLFSLSLGGSVTIGAILILAFGVWRIYTGNEKMK</sequence>
<dbReference type="EMBL" id="FMYP01000016">
    <property type="protein sequence ID" value="SDC07186.1"/>
    <property type="molecule type" value="Genomic_DNA"/>
</dbReference>
<reference evidence="2 3" key="1">
    <citation type="submission" date="2016-09" db="EMBL/GenBank/DDBJ databases">
        <authorList>
            <person name="Capua I."/>
            <person name="De Benedictis P."/>
            <person name="Joannis T."/>
            <person name="Lombin L.H."/>
            <person name="Cattoli G."/>
        </authorList>
    </citation>
    <scope>NUCLEOTIDE SEQUENCE [LARGE SCALE GENOMIC DNA]</scope>
    <source>
        <strain evidence="2 3">A7P-90m</strain>
    </source>
</reference>